<dbReference type="InterPro" id="IPR013328">
    <property type="entry name" value="6PGD_dom2"/>
</dbReference>
<evidence type="ECO:0000313" key="3">
    <source>
        <dbReference type="Proteomes" id="UP000321532"/>
    </source>
</evidence>
<comment type="caution">
    <text evidence="2">The sequence shown here is derived from an EMBL/GenBank/DDBJ whole genome shotgun (WGS) entry which is preliminary data.</text>
</comment>
<dbReference type="AlphaFoldDB" id="A0A512AUQ0"/>
<dbReference type="PANTHER" id="PTHR48075">
    <property type="entry name" value="3-HYDROXYACYL-COA DEHYDROGENASE FAMILY PROTEIN"/>
    <property type="match status" value="1"/>
</dbReference>
<evidence type="ECO:0000259" key="1">
    <source>
        <dbReference type="Pfam" id="PF00725"/>
    </source>
</evidence>
<name>A0A512AUQ0_9BACT</name>
<dbReference type="InterPro" id="IPR006108">
    <property type="entry name" value="3HC_DH_C"/>
</dbReference>
<sequence>MYSKMQIVVVAPPEIKPEFALKFTAPHDYIFATDYNQIRNNLKEAQVVFDFFLSDNPDRLRLYQDRKGLIIFCQAVTSSLAQLVYDAQTELACTLFGFNGWPTFLNRPYLEVTMLKEADKPILQEICAQLGTEYLTVDDRVGMVTPRVLAMIINEAFYTLQENTATTANIDFAMKLGTNYPYGPFEWTEKIGLGNIYKLLEALYADTHDERYKICPLLKKKYLQEYQGAQ</sequence>
<feature type="domain" description="3-hydroxyacyl-CoA dehydrogenase C-terminal" evidence="1">
    <location>
        <begin position="142"/>
        <end position="224"/>
    </location>
</feature>
<dbReference type="GO" id="GO:0016616">
    <property type="term" value="F:oxidoreductase activity, acting on the CH-OH group of donors, NAD or NADP as acceptor"/>
    <property type="evidence" value="ECO:0007669"/>
    <property type="project" value="InterPro"/>
</dbReference>
<dbReference type="PANTHER" id="PTHR48075:SF5">
    <property type="entry name" value="3-HYDROXYBUTYRYL-COA DEHYDROGENASE"/>
    <property type="match status" value="1"/>
</dbReference>
<evidence type="ECO:0000313" key="2">
    <source>
        <dbReference type="EMBL" id="GEO03438.1"/>
    </source>
</evidence>
<dbReference type="InterPro" id="IPR008927">
    <property type="entry name" value="6-PGluconate_DH-like_C_sf"/>
</dbReference>
<dbReference type="Gene3D" id="1.10.1040.10">
    <property type="entry name" value="N-(1-d-carboxylethyl)-l-norvaline Dehydrogenase, domain 2"/>
    <property type="match status" value="1"/>
</dbReference>
<dbReference type="EMBL" id="BJYS01000005">
    <property type="protein sequence ID" value="GEO03438.1"/>
    <property type="molecule type" value="Genomic_DNA"/>
</dbReference>
<dbReference type="Proteomes" id="UP000321532">
    <property type="component" value="Unassembled WGS sequence"/>
</dbReference>
<dbReference type="Pfam" id="PF00725">
    <property type="entry name" value="3HCDH"/>
    <property type="match status" value="1"/>
</dbReference>
<dbReference type="SUPFAM" id="SSF48179">
    <property type="entry name" value="6-phosphogluconate dehydrogenase C-terminal domain-like"/>
    <property type="match status" value="1"/>
</dbReference>
<dbReference type="GO" id="GO:0006631">
    <property type="term" value="P:fatty acid metabolic process"/>
    <property type="evidence" value="ECO:0007669"/>
    <property type="project" value="InterPro"/>
</dbReference>
<accession>A0A512AUQ0</accession>
<protein>
    <recommendedName>
        <fullName evidence="1">3-hydroxyacyl-CoA dehydrogenase C-terminal domain-containing protein</fullName>
    </recommendedName>
</protein>
<gene>
    <name evidence="2" type="ORF">AAE02nite_11020</name>
</gene>
<proteinExistence type="predicted"/>
<organism evidence="2 3">
    <name type="scientific">Adhaeribacter aerolatus</name>
    <dbReference type="NCBI Taxonomy" id="670289"/>
    <lineage>
        <taxon>Bacteria</taxon>
        <taxon>Pseudomonadati</taxon>
        <taxon>Bacteroidota</taxon>
        <taxon>Cytophagia</taxon>
        <taxon>Cytophagales</taxon>
        <taxon>Hymenobacteraceae</taxon>
        <taxon>Adhaeribacter</taxon>
    </lineage>
</organism>
<reference evidence="2 3" key="1">
    <citation type="submission" date="2019-07" db="EMBL/GenBank/DDBJ databases">
        <title>Whole genome shotgun sequence of Adhaeribacter aerolatus NBRC 106133.</title>
        <authorList>
            <person name="Hosoyama A."/>
            <person name="Uohara A."/>
            <person name="Ohji S."/>
            <person name="Ichikawa N."/>
        </authorList>
    </citation>
    <scope>NUCLEOTIDE SEQUENCE [LARGE SCALE GENOMIC DNA]</scope>
    <source>
        <strain evidence="2 3">NBRC 106133</strain>
    </source>
</reference>
<keyword evidence="3" id="KW-1185">Reference proteome</keyword>